<dbReference type="EMBL" id="LT158599">
    <property type="protein sequence ID" value="CVK32985.1"/>
    <property type="molecule type" value="Genomic_DNA"/>
</dbReference>
<dbReference type="Proteomes" id="UP000069850">
    <property type="component" value="Chromosome 1"/>
</dbReference>
<feature type="compositionally biased region" description="Low complexity" evidence="1">
    <location>
        <begin position="84"/>
        <end position="97"/>
    </location>
</feature>
<reference evidence="2 3" key="1">
    <citation type="submission" date="2016-01" db="EMBL/GenBank/DDBJ databases">
        <authorList>
            <person name="Manzoor S."/>
        </authorList>
    </citation>
    <scope>NUCLEOTIDE SEQUENCE [LARGE SCALE GENOMIC DNA]</scope>
    <source>
        <strain evidence="2">Methanoculleus sp MAB1</strain>
    </source>
</reference>
<dbReference type="KEGG" id="mema:MMAB1_1772"/>
<dbReference type="AlphaFoldDB" id="A0A0X3BN68"/>
<feature type="compositionally biased region" description="Low complexity" evidence="1">
    <location>
        <begin position="113"/>
        <end position="124"/>
    </location>
</feature>
<sequence>MSRDLIKALKAMGYADTGIPALAESFPPAVINYLRDFRTQEVHDIIETLLYIYIAQNSSSSRGRGKAWSKRVVTRIHRDRSSRSGKSASSTPSPGTARRSSRRPRQGGDRAAADGGPAPGAGYPEPGPRDPRGRPGPPCGDREGVIRQQDPPVHAPPNRRDVHRFSAQQQPRALRGV</sequence>
<evidence type="ECO:0000313" key="2">
    <source>
        <dbReference type="EMBL" id="CVK32985.1"/>
    </source>
</evidence>
<evidence type="ECO:0000313" key="3">
    <source>
        <dbReference type="Proteomes" id="UP000069850"/>
    </source>
</evidence>
<name>A0A0X3BN68_9EURY</name>
<gene>
    <name evidence="2" type="ORF">MMAB1_1772</name>
</gene>
<organism evidence="2 3">
    <name type="scientific">Methanoculleus bourgensis</name>
    <dbReference type="NCBI Taxonomy" id="83986"/>
    <lineage>
        <taxon>Archaea</taxon>
        <taxon>Methanobacteriati</taxon>
        <taxon>Methanobacteriota</taxon>
        <taxon>Stenosarchaea group</taxon>
        <taxon>Methanomicrobia</taxon>
        <taxon>Methanomicrobiales</taxon>
        <taxon>Methanomicrobiaceae</taxon>
        <taxon>Methanoculleus</taxon>
    </lineage>
</organism>
<evidence type="ECO:0000256" key="1">
    <source>
        <dbReference type="SAM" id="MobiDB-lite"/>
    </source>
</evidence>
<feature type="compositionally biased region" description="Basic residues" evidence="1">
    <location>
        <begin position="63"/>
        <end position="80"/>
    </location>
</feature>
<accession>A0A0X3BN68</accession>
<proteinExistence type="predicted"/>
<feature type="region of interest" description="Disordered" evidence="1">
    <location>
        <begin position="61"/>
        <end position="177"/>
    </location>
</feature>
<protein>
    <submittedName>
        <fullName evidence="2">Uncharacterized protein</fullName>
    </submittedName>
</protein>